<dbReference type="AlphaFoldDB" id="A0A8K0NQF3"/>
<evidence type="ECO:0000256" key="1">
    <source>
        <dbReference type="SAM" id="MobiDB-lite"/>
    </source>
</evidence>
<evidence type="ECO:0000313" key="3">
    <source>
        <dbReference type="Proteomes" id="UP000812966"/>
    </source>
</evidence>
<name>A0A8K0NQF3_9TREE</name>
<dbReference type="Proteomes" id="UP000812966">
    <property type="component" value="Unassembled WGS sequence"/>
</dbReference>
<reference evidence="2" key="1">
    <citation type="submission" date="2020-04" db="EMBL/GenBank/DDBJ databases">
        <title>Analysis of mating type loci in Filobasidium floriforme.</title>
        <authorList>
            <person name="Nowrousian M."/>
        </authorList>
    </citation>
    <scope>NUCLEOTIDE SEQUENCE</scope>
    <source>
        <strain evidence="2">CBS 6242</strain>
    </source>
</reference>
<dbReference type="CDD" id="cd18724">
    <property type="entry name" value="PIN_LabA-like"/>
    <property type="match status" value="1"/>
</dbReference>
<accession>A0A8K0NQF3</accession>
<proteinExistence type="predicted"/>
<dbReference type="OrthoDB" id="5590473at2759"/>
<feature type="region of interest" description="Disordered" evidence="1">
    <location>
        <begin position="19"/>
        <end position="104"/>
    </location>
</feature>
<feature type="compositionally biased region" description="Basic and acidic residues" evidence="1">
    <location>
        <begin position="556"/>
        <end position="576"/>
    </location>
</feature>
<feature type="compositionally biased region" description="Low complexity" evidence="1">
    <location>
        <begin position="171"/>
        <end position="189"/>
    </location>
</feature>
<feature type="compositionally biased region" description="Polar residues" evidence="1">
    <location>
        <begin position="23"/>
        <end position="39"/>
    </location>
</feature>
<comment type="caution">
    <text evidence="2">The sequence shown here is derived from an EMBL/GenBank/DDBJ whole genome shotgun (WGS) entry which is preliminary data.</text>
</comment>
<feature type="region of interest" description="Disordered" evidence="1">
    <location>
        <begin position="556"/>
        <end position="622"/>
    </location>
</feature>
<feature type="compositionally biased region" description="Low complexity" evidence="1">
    <location>
        <begin position="598"/>
        <end position="611"/>
    </location>
</feature>
<keyword evidence="3" id="KW-1185">Reference proteome</keyword>
<protein>
    <submittedName>
        <fullName evidence="2">Uncharacterized protein</fullName>
    </submittedName>
</protein>
<sequence length="739" mass="82021">MSITPRHLAGLAGNYTFADDHPTTSTTLITKPRSQSRPISRTDLARNTVLPLTPPSSDNDNERPKPGVAGEVPLSTSSARLVLGRVKSESKKDKDKGMRMKGESGGVEVKVRDFGRKVIVEEEEQEDQDQDYEEKVQIGDTKGLQDITTSVPISTDLQKLSVPSAASTTVATSISTSPSTTAPAPASTSNSLRRTRLISKLGREMYLYRLSHMQAIRSGGRRRRWIAPGQVKVLKALIALDEKERGRVETRNPTGRSADVKAQEDQDEVGDLLVSHLKGLLRAKTPVLSESPVPVTPAPTEQIKVEVEEETTVSLPRINFPPITFTLDRETLPTPTSNPIRYPRGYIPPANTFQSSAEESTAEEVSVEFIKPVPKVIKVLQGMTGRMREKFAGEAWVRRLDDEVQAGLVEDEVKVESDTEAETDSGIRQVRDEVERFLVDGKEGEVRWEEGVGRLISQVKVEEGSEVFGDVYVFLDHSNIHHGMISTLVSRPLPNLTVGTKKILNIPILSLLMLRGRRPARDGMHLVASAPLTQGLDGAVKMGWRCCVLKRVEVDRKPGDGTSESEDKEREREKVPVKGKKGGKKTWTSAIVKDETEATTTGTDSDTPAVTRPLVLPNLNDPSITSRRMREQAVDELLHLQILQTLLFSPQPGTLVLGTGDAKGGQFNDLGFLGCVKLAVERGWKVELWTWRKGTSRMWREEAKRMGWGRRQFKICELDDWVEEVVMEKESSGKRSRRR</sequence>
<feature type="compositionally biased region" description="Basic and acidic residues" evidence="1">
    <location>
        <begin position="86"/>
        <end position="102"/>
    </location>
</feature>
<organism evidence="2 3">
    <name type="scientific">Filobasidium floriforme</name>
    <dbReference type="NCBI Taxonomy" id="5210"/>
    <lineage>
        <taxon>Eukaryota</taxon>
        <taxon>Fungi</taxon>
        <taxon>Dikarya</taxon>
        <taxon>Basidiomycota</taxon>
        <taxon>Agaricomycotina</taxon>
        <taxon>Tremellomycetes</taxon>
        <taxon>Filobasidiales</taxon>
        <taxon>Filobasidiaceae</taxon>
        <taxon>Filobasidium</taxon>
    </lineage>
</organism>
<feature type="region of interest" description="Disordered" evidence="1">
    <location>
        <begin position="171"/>
        <end position="191"/>
    </location>
</feature>
<dbReference type="EMBL" id="JABELV010000075">
    <property type="protein sequence ID" value="KAG7532057.1"/>
    <property type="molecule type" value="Genomic_DNA"/>
</dbReference>
<gene>
    <name evidence="2" type="ORF">FFLO_03865</name>
</gene>
<evidence type="ECO:0000313" key="2">
    <source>
        <dbReference type="EMBL" id="KAG7532057.1"/>
    </source>
</evidence>